<evidence type="ECO:0000256" key="6">
    <source>
        <dbReference type="SAM" id="MobiDB-lite"/>
    </source>
</evidence>
<protein>
    <submittedName>
        <fullName evidence="8">UDP-2,3-diacylglucosamine diphosphatase</fullName>
    </submittedName>
</protein>
<dbReference type="EMBL" id="VWRN01000038">
    <property type="protein sequence ID" value="KAA6122388.1"/>
    <property type="molecule type" value="Genomic_DNA"/>
</dbReference>
<evidence type="ECO:0000256" key="5">
    <source>
        <dbReference type="ARBA" id="ARBA00023211"/>
    </source>
</evidence>
<keyword evidence="5" id="KW-0464">Manganese</keyword>
<feature type="region of interest" description="Disordered" evidence="6">
    <location>
        <begin position="47"/>
        <end position="76"/>
    </location>
</feature>
<dbReference type="GO" id="GO:0008758">
    <property type="term" value="F:UDP-2,3-diacylglucosamine hydrolase activity"/>
    <property type="evidence" value="ECO:0007669"/>
    <property type="project" value="TreeGrafter"/>
</dbReference>
<evidence type="ECO:0000256" key="4">
    <source>
        <dbReference type="ARBA" id="ARBA00023136"/>
    </source>
</evidence>
<evidence type="ECO:0000313" key="8">
    <source>
        <dbReference type="EMBL" id="KAA6122388.1"/>
    </source>
</evidence>
<proteinExistence type="predicted"/>
<keyword evidence="3" id="KW-0479">Metal-binding</keyword>
<evidence type="ECO:0000259" key="7">
    <source>
        <dbReference type="Pfam" id="PF00149"/>
    </source>
</evidence>
<dbReference type="PANTHER" id="PTHR34990">
    <property type="entry name" value="UDP-2,3-DIACYLGLUCOSAMINE HYDROLASE-RELATED"/>
    <property type="match status" value="1"/>
</dbReference>
<evidence type="ECO:0000256" key="2">
    <source>
        <dbReference type="ARBA" id="ARBA00022519"/>
    </source>
</evidence>
<dbReference type="Pfam" id="PF00149">
    <property type="entry name" value="Metallophos"/>
    <property type="match status" value="1"/>
</dbReference>
<dbReference type="Proteomes" id="UP000324324">
    <property type="component" value="Unassembled WGS sequence"/>
</dbReference>
<dbReference type="RefSeq" id="WP_150083616.1">
    <property type="nucleotide sequence ID" value="NZ_VWRN01000038.1"/>
</dbReference>
<keyword evidence="4" id="KW-0472">Membrane</keyword>
<accession>A0A5M8AEY8</accession>
<evidence type="ECO:0000256" key="1">
    <source>
        <dbReference type="ARBA" id="ARBA00022475"/>
    </source>
</evidence>
<dbReference type="CDD" id="cd07398">
    <property type="entry name" value="MPP_YbbF-LpxH"/>
    <property type="match status" value="1"/>
</dbReference>
<dbReference type="InterPro" id="IPR004843">
    <property type="entry name" value="Calcineurin-like_PHP"/>
</dbReference>
<organism evidence="8 9">
    <name type="scientific">Cupriavidus cauae</name>
    <dbReference type="NCBI Taxonomy" id="2608999"/>
    <lineage>
        <taxon>Bacteria</taxon>
        <taxon>Pseudomonadati</taxon>
        <taxon>Pseudomonadota</taxon>
        <taxon>Betaproteobacteria</taxon>
        <taxon>Burkholderiales</taxon>
        <taxon>Burkholderiaceae</taxon>
        <taxon>Cupriavidus</taxon>
    </lineage>
</organism>
<dbReference type="GO" id="GO:0009245">
    <property type="term" value="P:lipid A biosynthetic process"/>
    <property type="evidence" value="ECO:0007669"/>
    <property type="project" value="TreeGrafter"/>
</dbReference>
<dbReference type="GO" id="GO:0046872">
    <property type="term" value="F:metal ion binding"/>
    <property type="evidence" value="ECO:0007669"/>
    <property type="project" value="UniProtKB-KW"/>
</dbReference>
<dbReference type="InterPro" id="IPR029052">
    <property type="entry name" value="Metallo-depent_PP-like"/>
</dbReference>
<feature type="compositionally biased region" description="Basic and acidic residues" evidence="6">
    <location>
        <begin position="55"/>
        <end position="67"/>
    </location>
</feature>
<keyword evidence="9" id="KW-1185">Reference proteome</keyword>
<name>A0A5M8AEY8_9BURK</name>
<dbReference type="SUPFAM" id="SSF56300">
    <property type="entry name" value="Metallo-dependent phosphatases"/>
    <property type="match status" value="1"/>
</dbReference>
<dbReference type="PANTHER" id="PTHR34990:SF2">
    <property type="entry name" value="BLL8164 PROTEIN"/>
    <property type="match status" value="1"/>
</dbReference>
<evidence type="ECO:0000256" key="3">
    <source>
        <dbReference type="ARBA" id="ARBA00022723"/>
    </source>
</evidence>
<keyword evidence="1" id="KW-1003">Cell membrane</keyword>
<dbReference type="GO" id="GO:0016020">
    <property type="term" value="C:membrane"/>
    <property type="evidence" value="ECO:0007669"/>
    <property type="project" value="GOC"/>
</dbReference>
<sequence length="341" mass="38589">MVSALRSARAHLARAAQRLRGRSDPMLPLAAIPGMPAAFMPPGLDRAPTTAFPADTDRLNHQDRRDPVPASVPSADPPEVERYRAIWLSDIHLGTPGCQADYLLDFLKHNESDTLYLVGDIIDGWQLRRGWYWPQSHNDVVQKLLRKARKGTEVIYVPGNHDEVARQFDGLAFGDVVVREEAVHVTATGRRLWVVHGDLFDGVVQHARWLAYLGDTLYTLILALNRHFNRIRARLGFPYWSLSQYLKHQVKNAVNYISSFEHAMVEEARRRGCDGVVCGHIHKAEIREVDGQLYCNDGDWVESLSALVETMEGELKIVYWTTLRDPAQPVARRMRKSAATV</sequence>
<gene>
    <name evidence="8" type="ORF">F1599_15105</name>
</gene>
<dbReference type="AlphaFoldDB" id="A0A5M8AEY8"/>
<dbReference type="Gene3D" id="3.60.21.10">
    <property type="match status" value="1"/>
</dbReference>
<dbReference type="InterPro" id="IPR043461">
    <property type="entry name" value="LpxH-like"/>
</dbReference>
<evidence type="ECO:0000313" key="9">
    <source>
        <dbReference type="Proteomes" id="UP000324324"/>
    </source>
</evidence>
<feature type="domain" description="Calcineurin-like phosphoesterase" evidence="7">
    <location>
        <begin position="86"/>
        <end position="283"/>
    </location>
</feature>
<reference evidence="8 9" key="1">
    <citation type="submission" date="2019-09" db="EMBL/GenBank/DDBJ databases">
        <title>Isolation of a novel species in the genus Cupriavidus from patients with sepsis using whole genome sequencing.</title>
        <authorList>
            <person name="Kweon O.J."/>
            <person name="Lee M.-K."/>
        </authorList>
    </citation>
    <scope>NUCLEOTIDE SEQUENCE [LARGE SCALE GENOMIC DNA]</scope>
    <source>
        <strain evidence="8 9">MKL-01</strain>
    </source>
</reference>
<keyword evidence="2" id="KW-0997">Cell inner membrane</keyword>
<comment type="caution">
    <text evidence="8">The sequence shown here is derived from an EMBL/GenBank/DDBJ whole genome shotgun (WGS) entry which is preliminary data.</text>
</comment>